<sequence length="206" mass="21476">MAALGFENYKAVRSQRSVVVVVLVLMLTTTTTVKVVDGGAVDECAQQLAGMATCLPYVQGEAMAPTPDCCSGLKQVLSTNKTCLCVIIQDRNDPDLGLQINVTLALGLPSVCHVAANISKCPELLHLDPKSPEAQVFYQLQNNSTQTAANGPAPGPSSTAAAGGPVSGISSNSGAARQNGGMFLVGYSWGFTFMLYTVFAHVHLDA</sequence>
<evidence type="ECO:0000256" key="3">
    <source>
        <dbReference type="ARBA" id="ARBA00009748"/>
    </source>
</evidence>
<dbReference type="OMA" id="YSWGFTF"/>
<keyword evidence="4" id="KW-0813">Transport</keyword>
<dbReference type="PANTHER" id="PTHR33044">
    <property type="entry name" value="BIFUNCTIONAL INHIBITOR/LIPID-TRANSFER PROTEIN/SEED STORAGE 2S ALBUMIN SUPERFAMILY PROTEIN-RELATED"/>
    <property type="match status" value="1"/>
</dbReference>
<dbReference type="EMBL" id="PDCK01000039">
    <property type="protein sequence ID" value="PRQ54400.1"/>
    <property type="molecule type" value="Genomic_DNA"/>
</dbReference>
<keyword evidence="9" id="KW-1015">Disulfide bond</keyword>
<evidence type="ECO:0000256" key="12">
    <source>
        <dbReference type="SAM" id="Phobius"/>
    </source>
</evidence>
<dbReference type="AlphaFoldDB" id="A0A2P6S6T3"/>
<comment type="function">
    <text evidence="1">Plant non-specific lipid-transfer proteins transfer phospholipids as well as galactolipids across membranes. May play a role in wax or cutin deposition in the cell walls of expanding epidermal cells and certain secretory tissues.</text>
</comment>
<evidence type="ECO:0000259" key="13">
    <source>
        <dbReference type="SMART" id="SM00499"/>
    </source>
</evidence>
<dbReference type="Gramene" id="PRQ54400">
    <property type="protein sequence ID" value="PRQ54400"/>
    <property type="gene ID" value="RchiOBHm_Chr1g0313181"/>
</dbReference>
<comment type="similarity">
    <text evidence="3">Belongs to the plant LTP family.</text>
</comment>
<keyword evidence="12" id="KW-0812">Transmembrane</keyword>
<dbReference type="InterPro" id="IPR043325">
    <property type="entry name" value="LTSS"/>
</dbReference>
<dbReference type="InterPro" id="IPR000528">
    <property type="entry name" value="Plant_nsLTP"/>
</dbReference>
<evidence type="ECO:0000256" key="11">
    <source>
        <dbReference type="ARBA" id="ARBA00023288"/>
    </source>
</evidence>
<keyword evidence="11" id="KW-0449">Lipoprotein</keyword>
<dbReference type="GO" id="GO:0008289">
    <property type="term" value="F:lipid binding"/>
    <property type="evidence" value="ECO:0007669"/>
    <property type="project" value="UniProtKB-KW"/>
</dbReference>
<evidence type="ECO:0000256" key="8">
    <source>
        <dbReference type="ARBA" id="ARBA00023121"/>
    </source>
</evidence>
<evidence type="ECO:0000256" key="7">
    <source>
        <dbReference type="ARBA" id="ARBA00022729"/>
    </source>
</evidence>
<comment type="caution">
    <text evidence="14">The sequence shown here is derived from an EMBL/GenBank/DDBJ whole genome shotgun (WGS) entry which is preliminary data.</text>
</comment>
<dbReference type="OrthoDB" id="1938537at2759"/>
<proteinExistence type="inferred from homology"/>
<evidence type="ECO:0000256" key="4">
    <source>
        <dbReference type="ARBA" id="ARBA00022448"/>
    </source>
</evidence>
<name>A0A2P6S6T3_ROSCH</name>
<dbReference type="SMART" id="SM00499">
    <property type="entry name" value="AAI"/>
    <property type="match status" value="1"/>
</dbReference>
<feature type="transmembrane region" description="Helical" evidence="12">
    <location>
        <begin position="182"/>
        <end position="204"/>
    </location>
</feature>
<keyword evidence="6" id="KW-0336">GPI-anchor</keyword>
<keyword evidence="12" id="KW-1133">Transmembrane helix</keyword>
<dbReference type="Pfam" id="PF14368">
    <property type="entry name" value="LTP_2"/>
    <property type="match status" value="1"/>
</dbReference>
<dbReference type="STRING" id="74649.A0A2P6S6T3"/>
<dbReference type="SUPFAM" id="SSF47699">
    <property type="entry name" value="Bifunctional inhibitor/lipid-transfer protein/seed storage 2S albumin"/>
    <property type="match status" value="1"/>
</dbReference>
<keyword evidence="8" id="KW-0446">Lipid-binding</keyword>
<protein>
    <submittedName>
        <fullName evidence="14">Putative plant lipid transfer protein/Par allergen</fullName>
    </submittedName>
</protein>
<organism evidence="14 15">
    <name type="scientific">Rosa chinensis</name>
    <name type="common">China rose</name>
    <dbReference type="NCBI Taxonomy" id="74649"/>
    <lineage>
        <taxon>Eukaryota</taxon>
        <taxon>Viridiplantae</taxon>
        <taxon>Streptophyta</taxon>
        <taxon>Embryophyta</taxon>
        <taxon>Tracheophyta</taxon>
        <taxon>Spermatophyta</taxon>
        <taxon>Magnoliopsida</taxon>
        <taxon>eudicotyledons</taxon>
        <taxon>Gunneridae</taxon>
        <taxon>Pentapetalae</taxon>
        <taxon>rosids</taxon>
        <taxon>fabids</taxon>
        <taxon>Rosales</taxon>
        <taxon>Rosaceae</taxon>
        <taxon>Rosoideae</taxon>
        <taxon>Rosoideae incertae sedis</taxon>
        <taxon>Rosa</taxon>
    </lineage>
</organism>
<dbReference type="FunFam" id="1.10.110.10:FF:000001">
    <property type="entry name" value="Bifunctional inhibitor/lipid-transfer protein/seed storage 2S albumin superfamily protein"/>
    <property type="match status" value="1"/>
</dbReference>
<feature type="domain" description="Bifunctional inhibitor/plant lipid transfer protein/seed storage helical" evidence="13">
    <location>
        <begin position="44"/>
        <end position="121"/>
    </location>
</feature>
<dbReference type="GO" id="GO:0006869">
    <property type="term" value="P:lipid transport"/>
    <property type="evidence" value="ECO:0007669"/>
    <property type="project" value="InterPro"/>
</dbReference>
<dbReference type="GO" id="GO:0005886">
    <property type="term" value="C:plasma membrane"/>
    <property type="evidence" value="ECO:0007669"/>
    <property type="project" value="UniProtKB-SubCell"/>
</dbReference>
<dbReference type="InterPro" id="IPR016140">
    <property type="entry name" value="Bifunc_inhib/LTP/seed_store"/>
</dbReference>
<keyword evidence="5" id="KW-1003">Cell membrane</keyword>
<dbReference type="Gene3D" id="1.10.110.10">
    <property type="entry name" value="Plant lipid-transfer and hydrophobic proteins"/>
    <property type="match status" value="1"/>
</dbReference>
<keyword evidence="10" id="KW-0325">Glycoprotein</keyword>
<dbReference type="InterPro" id="IPR036312">
    <property type="entry name" value="Bifun_inhib/LTP/seed_sf"/>
</dbReference>
<evidence type="ECO:0000256" key="2">
    <source>
        <dbReference type="ARBA" id="ARBA00004609"/>
    </source>
</evidence>
<gene>
    <name evidence="14" type="ORF">RchiOBHm_Chr1g0313181</name>
</gene>
<keyword evidence="7" id="KW-0732">Signal</keyword>
<evidence type="ECO:0000256" key="5">
    <source>
        <dbReference type="ARBA" id="ARBA00022475"/>
    </source>
</evidence>
<evidence type="ECO:0000256" key="1">
    <source>
        <dbReference type="ARBA" id="ARBA00003211"/>
    </source>
</evidence>
<keyword evidence="15" id="KW-1185">Reference proteome</keyword>
<evidence type="ECO:0000256" key="10">
    <source>
        <dbReference type="ARBA" id="ARBA00023180"/>
    </source>
</evidence>
<evidence type="ECO:0000313" key="15">
    <source>
        <dbReference type="Proteomes" id="UP000238479"/>
    </source>
</evidence>
<dbReference type="Proteomes" id="UP000238479">
    <property type="component" value="Chromosome 1"/>
</dbReference>
<evidence type="ECO:0000256" key="9">
    <source>
        <dbReference type="ARBA" id="ARBA00023157"/>
    </source>
</evidence>
<evidence type="ECO:0000313" key="14">
    <source>
        <dbReference type="EMBL" id="PRQ54400.1"/>
    </source>
</evidence>
<comment type="subcellular location">
    <subcellularLocation>
        <location evidence="2">Cell membrane</location>
        <topology evidence="2">Lipid-anchor</topology>
        <topology evidence="2">GPI-anchor</topology>
    </subcellularLocation>
</comment>
<keyword evidence="12" id="KW-0472">Membrane</keyword>
<dbReference type="GO" id="GO:0098552">
    <property type="term" value="C:side of membrane"/>
    <property type="evidence" value="ECO:0007669"/>
    <property type="project" value="UniProtKB-KW"/>
</dbReference>
<accession>A0A2P6S6T3</accession>
<dbReference type="PRINTS" id="PR00382">
    <property type="entry name" value="LIPIDTRNSFER"/>
</dbReference>
<dbReference type="CDD" id="cd00010">
    <property type="entry name" value="AAI_LTSS"/>
    <property type="match status" value="1"/>
</dbReference>
<reference evidence="14 15" key="1">
    <citation type="journal article" date="2018" name="Nat. Genet.">
        <title>The Rosa genome provides new insights in the design of modern roses.</title>
        <authorList>
            <person name="Bendahmane M."/>
        </authorList>
    </citation>
    <scope>NUCLEOTIDE SEQUENCE [LARGE SCALE GENOMIC DNA]</scope>
    <source>
        <strain evidence="15">cv. Old Blush</strain>
    </source>
</reference>
<evidence type="ECO:0000256" key="6">
    <source>
        <dbReference type="ARBA" id="ARBA00022622"/>
    </source>
</evidence>